<dbReference type="Proteomes" id="UP001224775">
    <property type="component" value="Unassembled WGS sequence"/>
</dbReference>
<feature type="compositionally biased region" description="Polar residues" evidence="2">
    <location>
        <begin position="9"/>
        <end position="21"/>
    </location>
</feature>
<dbReference type="AlphaFoldDB" id="A0AAD8YPQ1"/>
<evidence type="ECO:0000256" key="2">
    <source>
        <dbReference type="SAM" id="MobiDB-lite"/>
    </source>
</evidence>
<feature type="region of interest" description="Disordered" evidence="2">
    <location>
        <begin position="1"/>
        <end position="41"/>
    </location>
</feature>
<dbReference type="GO" id="GO:0005739">
    <property type="term" value="C:mitochondrion"/>
    <property type="evidence" value="ECO:0007669"/>
    <property type="project" value="UniProtKB-ARBA"/>
</dbReference>
<evidence type="ECO:0000313" key="5">
    <source>
        <dbReference type="EMBL" id="KAK1749239.1"/>
    </source>
</evidence>
<comment type="similarity">
    <text evidence="1">Belongs to the RMD1/sif2 family.</text>
</comment>
<protein>
    <submittedName>
        <fullName evidence="5">RMD1 family protein</fullName>
    </submittedName>
</protein>
<accession>A0AAD8YPQ1</accession>
<keyword evidence="6" id="KW-1185">Reference proteome</keyword>
<evidence type="ECO:0000256" key="3">
    <source>
        <dbReference type="SAM" id="Phobius"/>
    </source>
</evidence>
<comment type="caution">
    <text evidence="5">The sequence shown here is derived from an EMBL/GenBank/DDBJ whole genome shotgun (WGS) entry which is preliminary data.</text>
</comment>
<evidence type="ECO:0000313" key="6">
    <source>
        <dbReference type="Proteomes" id="UP001224775"/>
    </source>
</evidence>
<organism evidence="5 6">
    <name type="scientific">Skeletonema marinoi</name>
    <dbReference type="NCBI Taxonomy" id="267567"/>
    <lineage>
        <taxon>Eukaryota</taxon>
        <taxon>Sar</taxon>
        <taxon>Stramenopiles</taxon>
        <taxon>Ochrophyta</taxon>
        <taxon>Bacillariophyta</taxon>
        <taxon>Coscinodiscophyceae</taxon>
        <taxon>Thalassiosirophycidae</taxon>
        <taxon>Thalassiosirales</taxon>
        <taxon>Skeletonemataceae</taxon>
        <taxon>Skeletonema</taxon>
        <taxon>Skeletonema marinoi-dohrnii complex</taxon>
    </lineage>
</organism>
<reference evidence="5" key="1">
    <citation type="submission" date="2023-06" db="EMBL/GenBank/DDBJ databases">
        <title>Survivors Of The Sea: Transcriptome response of Skeletonema marinoi to long-term dormancy.</title>
        <authorList>
            <person name="Pinder M.I.M."/>
            <person name="Kourtchenko O."/>
            <person name="Robertson E.K."/>
            <person name="Larsson T."/>
            <person name="Maumus F."/>
            <person name="Osuna-Cruz C.M."/>
            <person name="Vancaester E."/>
            <person name="Stenow R."/>
            <person name="Vandepoele K."/>
            <person name="Ploug H."/>
            <person name="Bruchert V."/>
            <person name="Godhe A."/>
            <person name="Topel M."/>
        </authorList>
    </citation>
    <scope>NUCLEOTIDE SEQUENCE</scope>
    <source>
        <strain evidence="5">R05AC</strain>
    </source>
</reference>
<keyword evidence="3" id="KW-0812">Transmembrane</keyword>
<keyword evidence="3" id="KW-1133">Transmembrane helix</keyword>
<keyword evidence="3" id="KW-0472">Membrane</keyword>
<gene>
    <name evidence="5" type="ORF">QTG54_001178</name>
</gene>
<dbReference type="PANTHER" id="PTHR16255">
    <property type="entry name" value="REQUIRED FOR MEIOTIC NUCLEAR DIVISION PROTEIN 1 HOMOLOG"/>
    <property type="match status" value="1"/>
</dbReference>
<evidence type="ECO:0000259" key="4">
    <source>
        <dbReference type="Pfam" id="PF02582"/>
    </source>
</evidence>
<dbReference type="InterPro" id="IPR051624">
    <property type="entry name" value="RMD1/Sad1-interacting"/>
</dbReference>
<feature type="domain" description="DUF155" evidence="4">
    <location>
        <begin position="174"/>
        <end position="349"/>
    </location>
</feature>
<dbReference type="Pfam" id="PF02582">
    <property type="entry name" value="DUF155"/>
    <property type="match status" value="1"/>
</dbReference>
<dbReference type="EMBL" id="JATAAI010000001">
    <property type="protein sequence ID" value="KAK1749239.1"/>
    <property type="molecule type" value="Genomic_DNA"/>
</dbReference>
<proteinExistence type="inferred from homology"/>
<dbReference type="PANTHER" id="PTHR16255:SF1">
    <property type="entry name" value="REQUIRED FOR MEIOTIC NUCLEAR DIVISION PROTEIN 1 HOMOLOG"/>
    <property type="match status" value="1"/>
</dbReference>
<feature type="transmembrane region" description="Helical" evidence="3">
    <location>
        <begin position="374"/>
        <end position="395"/>
    </location>
</feature>
<dbReference type="InterPro" id="IPR003734">
    <property type="entry name" value="DUF155"/>
</dbReference>
<feature type="compositionally biased region" description="Low complexity" evidence="2">
    <location>
        <begin position="22"/>
        <end position="38"/>
    </location>
</feature>
<name>A0AAD8YPQ1_9STRA</name>
<sequence>MTDRPPTFTPRSATEQTPLVDTSSGGTTAPSASTESPSKTFSKRNLQAFQSHPTNIFFQRHVPAIQDADGVLAMKSKPKRRKNVGAFRRKRQDYASWRGRIGVHVHVDDLNLKKLVNVIYQTLSSTEWELVDHYDAIRLWLPTLNLVSGGEENAPSGGQEYDGKGEIDASMPEVFIFSSGAVVFWNFPGEEAELQFMQKHLFSHEDLIGLKYNAESIDNANDEMGFCYGDVFKWHRDVVQLQTRDASEKLAVSFAVAKSANLSIYEAKLEKAIERNSHIPEHMASAGELHMTRKQVNVEIGRLFLLNNAINLETNLLDVPEDFWEDDRFEPEYKQSMKYLDVDNRIAIIDKRLAVLKDLHSILMDAANNVHASVLEWIIIILIVVEILIEVFRAYRDEM</sequence>
<evidence type="ECO:0000256" key="1">
    <source>
        <dbReference type="ARBA" id="ARBA00008306"/>
    </source>
</evidence>